<dbReference type="SMART" id="SM00822">
    <property type="entry name" value="PKS_KR"/>
    <property type="match status" value="1"/>
</dbReference>
<comment type="similarity">
    <text evidence="1">Belongs to the short-chain dehydrogenases/reductases (SDR) family.</text>
</comment>
<dbReference type="GO" id="GO:0008202">
    <property type="term" value="P:steroid metabolic process"/>
    <property type="evidence" value="ECO:0007669"/>
    <property type="project" value="UniProtKB-KW"/>
</dbReference>
<dbReference type="NCBIfam" id="NF009466">
    <property type="entry name" value="PRK12826.1-2"/>
    <property type="match status" value="1"/>
</dbReference>
<sequence length="243" mass="26088">MGTVLITGASRGIGRAVALAFARQGFCVAANYHTHEQQAKELGEELRALGACARLFRADVSDKAQVDAMFLKIRQDFGSVDVLVNNAGMAQQKLFTDITEEEWDRMFDVNIKGMFHCAKGVLPDMISRKKGKIINVSSIWGIAGASCEVHYSASKAAVIGFTKALAKEVGPSGIQVNCVAPGVVETDMNAALSEDIKEELREETPLGCIGEPDDIAQAILFLAEDRSRFITGQVISPNGGIVI</sequence>
<dbReference type="EC" id="1.1.1.100" evidence="5"/>
<comment type="caution">
    <text evidence="5">The sequence shown here is derived from an EMBL/GenBank/DDBJ whole genome shotgun (WGS) entry which is preliminary data.</text>
</comment>
<dbReference type="PANTHER" id="PTHR42879:SF2">
    <property type="entry name" value="3-OXOACYL-[ACYL-CARRIER-PROTEIN] REDUCTASE FABG"/>
    <property type="match status" value="1"/>
</dbReference>
<dbReference type="PANTHER" id="PTHR42879">
    <property type="entry name" value="3-OXOACYL-(ACYL-CARRIER-PROTEIN) REDUCTASE"/>
    <property type="match status" value="1"/>
</dbReference>
<dbReference type="Pfam" id="PF13561">
    <property type="entry name" value="adh_short_C2"/>
    <property type="match status" value="1"/>
</dbReference>
<dbReference type="Proteomes" id="UP000034076">
    <property type="component" value="Unassembled WGS sequence"/>
</dbReference>
<dbReference type="InterPro" id="IPR020904">
    <property type="entry name" value="Sc_DH/Rdtase_CS"/>
</dbReference>
<organism evidence="5 6">
    <name type="scientific">Christensenella hongkongensis</name>
    <dbReference type="NCBI Taxonomy" id="270498"/>
    <lineage>
        <taxon>Bacteria</taxon>
        <taxon>Bacillati</taxon>
        <taxon>Bacillota</taxon>
        <taxon>Clostridia</taxon>
        <taxon>Christensenellales</taxon>
        <taxon>Christensenellaceae</taxon>
        <taxon>Christensenella</taxon>
    </lineage>
</organism>
<dbReference type="Gene3D" id="3.40.50.720">
    <property type="entry name" value="NAD(P)-binding Rossmann-like Domain"/>
    <property type="match status" value="1"/>
</dbReference>
<evidence type="ECO:0000256" key="2">
    <source>
        <dbReference type="ARBA" id="ARBA00023002"/>
    </source>
</evidence>
<dbReference type="AlphaFoldDB" id="A0A0M2NGK8"/>
<dbReference type="InterPro" id="IPR050259">
    <property type="entry name" value="SDR"/>
</dbReference>
<reference evidence="5 6" key="1">
    <citation type="submission" date="2015-04" db="EMBL/GenBank/DDBJ databases">
        <title>Draft genome sequence of bacteremic isolate Catabacter hongkongensis type strain HKU16T.</title>
        <authorList>
            <person name="Lau S.K."/>
            <person name="Teng J.L."/>
            <person name="Huang Y."/>
            <person name="Curreem S.O."/>
            <person name="Tsui S.K."/>
            <person name="Woo P.C."/>
        </authorList>
    </citation>
    <scope>NUCLEOTIDE SEQUENCE [LARGE SCALE GENOMIC DNA]</scope>
    <source>
        <strain evidence="5 6">HKU16</strain>
    </source>
</reference>
<evidence type="ECO:0000259" key="4">
    <source>
        <dbReference type="SMART" id="SM00822"/>
    </source>
</evidence>
<dbReference type="EMBL" id="LAYJ01000068">
    <property type="protein sequence ID" value="KKI51674.1"/>
    <property type="molecule type" value="Genomic_DNA"/>
</dbReference>
<dbReference type="NCBIfam" id="NF005559">
    <property type="entry name" value="PRK07231.1"/>
    <property type="match status" value="1"/>
</dbReference>
<protein>
    <submittedName>
        <fullName evidence="5">3-oxoacyl-[acyl-carrier protein] reductase</fullName>
        <ecNumber evidence="5">1.1.1.100</ecNumber>
    </submittedName>
</protein>
<proteinExistence type="inferred from homology"/>
<accession>A0A0M2NGK8</accession>
<keyword evidence="3" id="KW-0443">Lipid metabolism</keyword>
<keyword evidence="3" id="KW-0753">Steroid metabolism</keyword>
<dbReference type="RefSeq" id="WP_046442763.1">
    <property type="nucleotide sequence ID" value="NZ_CAUERS010000047.1"/>
</dbReference>
<name>A0A0M2NGK8_9FIRM</name>
<dbReference type="SUPFAM" id="SSF51735">
    <property type="entry name" value="NAD(P)-binding Rossmann-fold domains"/>
    <property type="match status" value="1"/>
</dbReference>
<evidence type="ECO:0000256" key="3">
    <source>
        <dbReference type="ARBA" id="ARBA00023221"/>
    </source>
</evidence>
<gene>
    <name evidence="5" type="ORF">CHK_0841</name>
</gene>
<dbReference type="InterPro" id="IPR057326">
    <property type="entry name" value="KR_dom"/>
</dbReference>
<evidence type="ECO:0000256" key="1">
    <source>
        <dbReference type="ARBA" id="ARBA00006484"/>
    </source>
</evidence>
<evidence type="ECO:0000313" key="5">
    <source>
        <dbReference type="EMBL" id="KKI51674.1"/>
    </source>
</evidence>
<dbReference type="PRINTS" id="PR00080">
    <property type="entry name" value="SDRFAMILY"/>
</dbReference>
<dbReference type="PATRIC" id="fig|270498.16.peg.440"/>
<dbReference type="InterPro" id="IPR002347">
    <property type="entry name" value="SDR_fam"/>
</dbReference>
<evidence type="ECO:0000313" key="6">
    <source>
        <dbReference type="Proteomes" id="UP000034076"/>
    </source>
</evidence>
<dbReference type="STRING" id="270498.CHK_0841"/>
<keyword evidence="2 5" id="KW-0560">Oxidoreductase</keyword>
<dbReference type="PRINTS" id="PR00081">
    <property type="entry name" value="GDHRDH"/>
</dbReference>
<feature type="domain" description="Ketoreductase" evidence="4">
    <location>
        <begin position="2"/>
        <end position="208"/>
    </location>
</feature>
<keyword evidence="6" id="KW-1185">Reference proteome</keyword>
<dbReference type="NCBIfam" id="NF047420">
    <property type="entry name" value="EF_P_mod_YmfI"/>
    <property type="match status" value="1"/>
</dbReference>
<dbReference type="PROSITE" id="PS00061">
    <property type="entry name" value="ADH_SHORT"/>
    <property type="match status" value="1"/>
</dbReference>
<dbReference type="FunFam" id="3.40.50.720:FF:000173">
    <property type="entry name" value="3-oxoacyl-[acyl-carrier protein] reductase"/>
    <property type="match status" value="1"/>
</dbReference>
<dbReference type="OrthoDB" id="9803333at2"/>
<dbReference type="GO" id="GO:0032787">
    <property type="term" value="P:monocarboxylic acid metabolic process"/>
    <property type="evidence" value="ECO:0007669"/>
    <property type="project" value="UniProtKB-ARBA"/>
</dbReference>
<dbReference type="GO" id="GO:0004316">
    <property type="term" value="F:3-oxoacyl-[acyl-carrier-protein] reductase (NADPH) activity"/>
    <property type="evidence" value="ECO:0007669"/>
    <property type="project" value="UniProtKB-EC"/>
</dbReference>
<dbReference type="InterPro" id="IPR036291">
    <property type="entry name" value="NAD(P)-bd_dom_sf"/>
</dbReference>